<dbReference type="EMBL" id="LZKG01000056">
    <property type="protein sequence ID" value="OBI31601.1"/>
    <property type="molecule type" value="Genomic_DNA"/>
</dbReference>
<sequence length="253" mass="26584">MSKIKNTMSRAATGIRKVGAGARTTALTAGTGAGATLLITGLLAGGAGSWIDGQRAVDRATTAQLAADVTAAGQQLEAAQKGWQKGTDKLVADARDQVYREMNGVKLISELPDGVDRSKAQEAEQQRRGFMYTEWHGAAVLREPGGRTWYLPSLPTELGRSVTSGARWNGIPFGDDDSADRAARWAAAKRMGAAYAHRDQSGYRVDTAYCTGYWVSLTVPRAGTAVEATTPPLAGATCDRTSPTPRVVNGAGA</sequence>
<reference evidence="2" key="1">
    <citation type="submission" date="2016-06" db="EMBL/GenBank/DDBJ databases">
        <authorList>
            <person name="Sutton G."/>
            <person name="Brinkac L."/>
            <person name="Sanka R."/>
            <person name="Adams M."/>
            <person name="Lau E."/>
            <person name="Sam S."/>
            <person name="Sreng N."/>
            <person name="Him V."/>
            <person name="Kerleguer A."/>
            <person name="Cheng S."/>
        </authorList>
    </citation>
    <scope>NUCLEOTIDE SEQUENCE [LARGE SCALE GENOMIC DNA]</scope>
    <source>
        <strain evidence="2">E1876</strain>
    </source>
</reference>
<name>A0A1A2NIF4_MYCSD</name>
<dbReference type="AlphaFoldDB" id="A0A1A2NIF4"/>
<proteinExistence type="predicted"/>
<protein>
    <submittedName>
        <fullName evidence="1">Uncharacterized protein</fullName>
    </submittedName>
</protein>
<organism evidence="1 2">
    <name type="scientific">Mycolicibacter sinensis (strain JDM601)</name>
    <name type="common">Mycobacterium sinense</name>
    <dbReference type="NCBI Taxonomy" id="875328"/>
    <lineage>
        <taxon>Bacteria</taxon>
        <taxon>Bacillati</taxon>
        <taxon>Actinomycetota</taxon>
        <taxon>Actinomycetes</taxon>
        <taxon>Mycobacteriales</taxon>
        <taxon>Mycobacteriaceae</taxon>
        <taxon>Mycolicibacter</taxon>
    </lineage>
</organism>
<evidence type="ECO:0000313" key="2">
    <source>
        <dbReference type="Proteomes" id="UP000093943"/>
    </source>
</evidence>
<comment type="caution">
    <text evidence="1">The sequence shown here is derived from an EMBL/GenBank/DDBJ whole genome shotgun (WGS) entry which is preliminary data.</text>
</comment>
<gene>
    <name evidence="1" type="ORF">A5710_17790</name>
</gene>
<accession>A0A1A2NIF4</accession>
<dbReference type="Proteomes" id="UP000093943">
    <property type="component" value="Unassembled WGS sequence"/>
</dbReference>
<dbReference type="RefSeq" id="WP_064924231.1">
    <property type="nucleotide sequence ID" value="NZ_LZJK01000159.1"/>
</dbReference>
<evidence type="ECO:0000313" key="1">
    <source>
        <dbReference type="EMBL" id="OBI31601.1"/>
    </source>
</evidence>